<feature type="region of interest" description="Disordered" evidence="1">
    <location>
        <begin position="341"/>
        <end position="375"/>
    </location>
</feature>
<feature type="region of interest" description="Disordered" evidence="1">
    <location>
        <begin position="422"/>
        <end position="444"/>
    </location>
</feature>
<evidence type="ECO:0000313" key="4">
    <source>
        <dbReference type="Proteomes" id="UP001589766"/>
    </source>
</evidence>
<feature type="compositionally biased region" description="Acidic residues" evidence="1">
    <location>
        <begin position="99"/>
        <end position="113"/>
    </location>
</feature>
<gene>
    <name evidence="3" type="ORF">ACFFIO_08035</name>
</gene>
<comment type="caution">
    <text evidence="3">The sequence shown here is derived from an EMBL/GenBank/DDBJ whole genome shotgun (WGS) entry which is preliminary data.</text>
</comment>
<keyword evidence="4" id="KW-1185">Reference proteome</keyword>
<dbReference type="RefSeq" id="WP_378041063.1">
    <property type="nucleotide sequence ID" value="NZ_JBHLWH010000021.1"/>
</dbReference>
<keyword evidence="3" id="KW-0378">Hydrolase</keyword>
<dbReference type="EMBL" id="JBHLWH010000021">
    <property type="protein sequence ID" value="MFC0248449.1"/>
    <property type="molecule type" value="Genomic_DNA"/>
</dbReference>
<feature type="compositionally biased region" description="Pro residues" evidence="1">
    <location>
        <begin position="488"/>
        <end position="507"/>
    </location>
</feature>
<keyword evidence="3" id="KW-0255">Endonuclease</keyword>
<accession>A0ABV6F4L3</accession>
<organism evidence="3 4">
    <name type="scientific">Citricoccus parietis</name>
    <dbReference type="NCBI Taxonomy" id="592307"/>
    <lineage>
        <taxon>Bacteria</taxon>
        <taxon>Bacillati</taxon>
        <taxon>Actinomycetota</taxon>
        <taxon>Actinomycetes</taxon>
        <taxon>Micrococcales</taxon>
        <taxon>Micrococcaceae</taxon>
        <taxon>Citricoccus</taxon>
    </lineage>
</organism>
<feature type="compositionally biased region" description="Basic and acidic residues" evidence="1">
    <location>
        <begin position="348"/>
        <end position="364"/>
    </location>
</feature>
<feature type="compositionally biased region" description="Basic and acidic residues" evidence="1">
    <location>
        <begin position="31"/>
        <end position="52"/>
    </location>
</feature>
<evidence type="ECO:0000313" key="3">
    <source>
        <dbReference type="EMBL" id="MFC0248449.1"/>
    </source>
</evidence>
<proteinExistence type="predicted"/>
<keyword evidence="3" id="KW-0540">Nuclease</keyword>
<dbReference type="Pfam" id="PF01844">
    <property type="entry name" value="HNH"/>
    <property type="match status" value="1"/>
</dbReference>
<dbReference type="InterPro" id="IPR003615">
    <property type="entry name" value="HNH_nuc"/>
</dbReference>
<dbReference type="Proteomes" id="UP001589766">
    <property type="component" value="Unassembled WGS sequence"/>
</dbReference>
<evidence type="ECO:0000256" key="1">
    <source>
        <dbReference type="SAM" id="MobiDB-lite"/>
    </source>
</evidence>
<feature type="region of interest" description="Disordered" evidence="1">
    <location>
        <begin position="27"/>
        <end position="119"/>
    </location>
</feature>
<protein>
    <submittedName>
        <fullName evidence="3">HNH endonuclease signature motif containing protein</fullName>
    </submittedName>
</protein>
<name>A0ABV6F4L3_9MICC</name>
<dbReference type="CDD" id="cd00085">
    <property type="entry name" value="HNHc"/>
    <property type="match status" value="1"/>
</dbReference>
<feature type="domain" description="HNH nuclease" evidence="2">
    <location>
        <begin position="561"/>
        <end position="613"/>
    </location>
</feature>
<dbReference type="GO" id="GO:0004519">
    <property type="term" value="F:endonuclease activity"/>
    <property type="evidence" value="ECO:0007669"/>
    <property type="project" value="UniProtKB-KW"/>
</dbReference>
<dbReference type="Gene3D" id="1.10.30.50">
    <property type="match status" value="1"/>
</dbReference>
<dbReference type="SMART" id="SM00507">
    <property type="entry name" value="HNHc"/>
    <property type="match status" value="1"/>
</dbReference>
<evidence type="ECO:0000259" key="2">
    <source>
        <dbReference type="SMART" id="SM00507"/>
    </source>
</evidence>
<dbReference type="InterPro" id="IPR002711">
    <property type="entry name" value="HNH"/>
</dbReference>
<reference evidence="3 4" key="1">
    <citation type="submission" date="2024-09" db="EMBL/GenBank/DDBJ databases">
        <authorList>
            <person name="Sun Q."/>
            <person name="Mori K."/>
        </authorList>
    </citation>
    <scope>NUCLEOTIDE SEQUENCE [LARGE SCALE GENOMIC DNA]</scope>
    <source>
        <strain evidence="3 4">CCM 7609</strain>
    </source>
</reference>
<sequence length="655" mass="69988">MADSDELAELPLPELLAQSRALAAELSSRLADPRLADRLPRLRRHPAEDRSADWGLYAHADRPTPEVDGSGDSDDSGRAGQRGGDMHIGGASDSGDASVIDDESGNHEDEDSPCSENVAGSLPELHVGVEALARAIDSARTALAGHTDRIFEAHQLREEVLGIPPGKCAFRNGAEYLRDLLRIDRREAKARLARAAHTMASLTLDRATVIPADMPVLSEAVQKAELGEAAVDMIVGTIASAQREAVLANTAPGTVDGLLADGERLLVAQARDLDPDTLRKVCTHWRQRFEAVVNPDGSEPTDDQLKAMQGLFYRGPGKGLHQWTLLASDAQHEVLKTVISAASSPRKTRSDCRTDPKGRNHDHIGTGTGTGTNTNDADCATELAANEALDGRRRAQRELDGLVSALTGALALVGIGPETGMDADGRSIGNTNPTGNAHPGPRGRARPQIMAVIDYETLFARFGTADDVHVDERTPRSGSNESSGHLGPPGPSSPLGPLGPPSPPSPPGRHDRTISTMSYVGDVNPQTIRQLACEADLIPVVLGGSGEVLDVGRSKRLFTPQLRRAITARDGGCTAPGCSIPAPWCEAHHIHHWEDGGPTSVENGALLCSHHHHAVHAGAWEISVRRGIPWFVPARYLDPERRPRRNFYWRPGLAA</sequence>
<feature type="compositionally biased region" description="Basic and acidic residues" evidence="1">
    <location>
        <begin position="466"/>
        <end position="475"/>
    </location>
</feature>
<feature type="region of interest" description="Disordered" evidence="1">
    <location>
        <begin position="466"/>
        <end position="515"/>
    </location>
</feature>